<dbReference type="Pfam" id="PF04280">
    <property type="entry name" value="Tim44"/>
    <property type="match status" value="1"/>
</dbReference>
<reference evidence="7 8" key="1">
    <citation type="submission" date="2021-05" db="EMBL/GenBank/DDBJ databases">
        <title>Bacteria Genome sequencing.</title>
        <authorList>
            <person name="Takabe Y."/>
            <person name="Nakajima Y."/>
            <person name="Suzuki S."/>
            <person name="Shiozaki T."/>
        </authorList>
    </citation>
    <scope>NUCLEOTIDE SEQUENCE [LARGE SCALE GENOMIC DNA]</scope>
    <source>
        <strain evidence="7 8">AI_62</strain>
    </source>
</reference>
<keyword evidence="8" id="KW-1185">Reference proteome</keyword>
<keyword evidence="3" id="KW-0809">Transit peptide</keyword>
<dbReference type="SMART" id="SM00978">
    <property type="entry name" value="Tim44"/>
    <property type="match status" value="1"/>
</dbReference>
<dbReference type="RefSeq" id="WP_220748774.1">
    <property type="nucleotide sequence ID" value="NZ_BPFH01000003.1"/>
</dbReference>
<dbReference type="PANTHER" id="PTHR10721:SF1">
    <property type="entry name" value="MITOCHONDRIAL IMPORT INNER MEMBRANE TRANSLOCASE SUBUNIT TIM44"/>
    <property type="match status" value="1"/>
</dbReference>
<evidence type="ECO:0000256" key="4">
    <source>
        <dbReference type="ARBA" id="ARBA00023136"/>
    </source>
</evidence>
<feature type="transmembrane region" description="Helical" evidence="5">
    <location>
        <begin position="6"/>
        <end position="23"/>
    </location>
</feature>
<dbReference type="PIRSF" id="PIRSF031890">
    <property type="entry name" value="UCP031890_transporter_Tim44"/>
    <property type="match status" value="1"/>
</dbReference>
<keyword evidence="4 5" id="KW-0472">Membrane</keyword>
<dbReference type="Proteomes" id="UP000786693">
    <property type="component" value="Unassembled WGS sequence"/>
</dbReference>
<evidence type="ECO:0000256" key="3">
    <source>
        <dbReference type="ARBA" id="ARBA00022946"/>
    </source>
</evidence>
<comment type="similarity">
    <text evidence="2">Belongs to the Tim44 family.</text>
</comment>
<dbReference type="PANTHER" id="PTHR10721">
    <property type="entry name" value="MITOCHONDRIAL IMPORT INNER MEMBRANE TRANSLOCASE SUBUNIT TIM44"/>
    <property type="match status" value="1"/>
</dbReference>
<gene>
    <name evidence="7" type="ORF">JANAI62_18970</name>
</gene>
<evidence type="ECO:0000259" key="6">
    <source>
        <dbReference type="SMART" id="SM00978"/>
    </source>
</evidence>
<dbReference type="InterPro" id="IPR007379">
    <property type="entry name" value="Tim44-like_dom"/>
</dbReference>
<dbReference type="InterPro" id="IPR016985">
    <property type="entry name" value="UCP031890_Tim44-rel"/>
</dbReference>
<comment type="caution">
    <text evidence="7">The sequence shown here is derived from an EMBL/GenBank/DDBJ whole genome shotgun (WGS) entry which is preliminary data.</text>
</comment>
<dbReference type="InterPro" id="IPR039544">
    <property type="entry name" value="Tim44-like"/>
</dbReference>
<dbReference type="SUPFAM" id="SSF54427">
    <property type="entry name" value="NTF2-like"/>
    <property type="match status" value="1"/>
</dbReference>
<evidence type="ECO:0000256" key="2">
    <source>
        <dbReference type="ARBA" id="ARBA00009597"/>
    </source>
</evidence>
<organism evidence="7 8">
    <name type="scientific">Jannaschia pagri</name>
    <dbReference type="NCBI Taxonomy" id="2829797"/>
    <lineage>
        <taxon>Bacteria</taxon>
        <taxon>Pseudomonadati</taxon>
        <taxon>Pseudomonadota</taxon>
        <taxon>Alphaproteobacteria</taxon>
        <taxon>Rhodobacterales</taxon>
        <taxon>Roseobacteraceae</taxon>
        <taxon>Jannaschia</taxon>
    </lineage>
</organism>
<proteinExistence type="inferred from homology"/>
<feature type="domain" description="Tim44-like" evidence="6">
    <location>
        <begin position="72"/>
        <end position="220"/>
    </location>
</feature>
<keyword evidence="5" id="KW-0812">Transmembrane</keyword>
<dbReference type="Gene3D" id="3.10.450.240">
    <property type="match status" value="1"/>
</dbReference>
<dbReference type="NCBIfam" id="NF033779">
    <property type="entry name" value="Tim44_TimA_adap"/>
    <property type="match status" value="1"/>
</dbReference>
<protein>
    <submittedName>
        <fullName evidence="7">Preprotein translocase subunit Tim44</fullName>
    </submittedName>
</protein>
<evidence type="ECO:0000256" key="5">
    <source>
        <dbReference type="SAM" id="Phobius"/>
    </source>
</evidence>
<comment type="subcellular location">
    <subcellularLocation>
        <location evidence="1">Membrane</location>
    </subcellularLocation>
</comment>
<name>A0ABQ4NLH8_9RHOB</name>
<keyword evidence="5" id="KW-1133">Transmembrane helix</keyword>
<sequence length="220" mass="23937">MNDAVLLQLIVLAAIALFLVIRLKNVLGKRTGFEKPTVLGSPAESPVRRDFEVIEGGPDRDITDHVDDGTPSAKALAAMKEAEPGFVVTEFVAGARGAYEMILMAFESGDLGDVQPFLSEDVYEAFLSVISDREDKGLRVEANFIGVRETSLEEAEFDAATNEGQVTIRFVGELTSVVKDQDGTVVEGNPNEIKKQRDIWTFAREMGSDDPNWKLVATGG</sequence>
<dbReference type="InterPro" id="IPR032710">
    <property type="entry name" value="NTF2-like_dom_sf"/>
</dbReference>
<evidence type="ECO:0000313" key="8">
    <source>
        <dbReference type="Proteomes" id="UP000786693"/>
    </source>
</evidence>
<accession>A0ABQ4NLH8</accession>
<evidence type="ECO:0000256" key="1">
    <source>
        <dbReference type="ARBA" id="ARBA00004370"/>
    </source>
</evidence>
<dbReference type="EMBL" id="BPFH01000003">
    <property type="protein sequence ID" value="GIT95274.1"/>
    <property type="molecule type" value="Genomic_DNA"/>
</dbReference>
<evidence type="ECO:0000313" key="7">
    <source>
        <dbReference type="EMBL" id="GIT95274.1"/>
    </source>
</evidence>